<name>A0A2N7X746_9BURK</name>
<dbReference type="InterPro" id="IPR005509">
    <property type="entry name" value="AfsA_hotdog_dom"/>
</dbReference>
<keyword evidence="3" id="KW-1185">Reference proteome</keyword>
<dbReference type="Proteomes" id="UP000235777">
    <property type="component" value="Unassembled WGS sequence"/>
</dbReference>
<evidence type="ECO:0000259" key="1">
    <source>
        <dbReference type="Pfam" id="PF03756"/>
    </source>
</evidence>
<sequence length="195" mass="22696">MSSLERSLEFGSEFDADNRKHIHRKLVHKAELAHVFVEHIEALPRTDDGFDRFLAPLVIDSRHPFFFEHPLDHVPGLMLIEGTRQVGTAISHLFYDVSFDLSFVLNWLEVRFTNFAELTSPVAVQMTITEKAYRHRRLNGLACKSQWLQDGRSLGTMDAEWSFSSPAILSRLRHSAIFVMKREFRRVHARLKEHQ</sequence>
<evidence type="ECO:0000313" key="3">
    <source>
        <dbReference type="Proteomes" id="UP000235777"/>
    </source>
</evidence>
<dbReference type="EMBL" id="PNYC01000004">
    <property type="protein sequence ID" value="PMS37295.1"/>
    <property type="molecule type" value="Genomic_DNA"/>
</dbReference>
<dbReference type="RefSeq" id="WP_018439824.1">
    <property type="nucleotide sequence ID" value="NZ_KB890166.1"/>
</dbReference>
<proteinExistence type="predicted"/>
<evidence type="ECO:0000313" key="2">
    <source>
        <dbReference type="EMBL" id="PMS37295.1"/>
    </source>
</evidence>
<protein>
    <recommendedName>
        <fullName evidence="1">A-factor biosynthesis hotdog domain-containing protein</fullName>
    </recommendedName>
</protein>
<dbReference type="STRING" id="863227.GCA_000373005_01283"/>
<feature type="domain" description="A-factor biosynthesis hotdog" evidence="1">
    <location>
        <begin position="26"/>
        <end position="161"/>
    </location>
</feature>
<organism evidence="2 3">
    <name type="scientific">Trinickia symbiotica</name>
    <dbReference type="NCBI Taxonomy" id="863227"/>
    <lineage>
        <taxon>Bacteria</taxon>
        <taxon>Pseudomonadati</taxon>
        <taxon>Pseudomonadota</taxon>
        <taxon>Betaproteobacteria</taxon>
        <taxon>Burkholderiales</taxon>
        <taxon>Burkholderiaceae</taxon>
        <taxon>Trinickia</taxon>
    </lineage>
</organism>
<gene>
    <name evidence="2" type="ORF">C0Z20_08215</name>
</gene>
<reference evidence="2 3" key="1">
    <citation type="submission" date="2018-01" db="EMBL/GenBank/DDBJ databases">
        <title>Whole genome analyses suggest that Burkholderia sensu lato contains two further novel genera in the rhizoxinica-symbiotica group Mycetohabitans gen. nov., and Trinickia gen. nov.: implications for the evolution of diazotrophy and nodulation in the Burkholderiaceae.</title>
        <authorList>
            <person name="Estrada-de los Santos P."/>
            <person name="Palmer M."/>
            <person name="Chavez-Ramirez B."/>
            <person name="Beukes C."/>
            <person name="Steenkamp E.T."/>
            <person name="Hirsch A.M."/>
            <person name="Manyaka P."/>
            <person name="Maluk M."/>
            <person name="Lafos M."/>
            <person name="Crook M."/>
            <person name="Gross E."/>
            <person name="Simon M.F."/>
            <person name="Bueno dos Reis Junior F."/>
            <person name="Poole P.S."/>
            <person name="Venter S.N."/>
            <person name="James E.K."/>
        </authorList>
    </citation>
    <scope>NUCLEOTIDE SEQUENCE [LARGE SCALE GENOMIC DNA]</scope>
    <source>
        <strain evidence="2 3">JPY 581</strain>
    </source>
</reference>
<comment type="caution">
    <text evidence="2">The sequence shown here is derived from an EMBL/GenBank/DDBJ whole genome shotgun (WGS) entry which is preliminary data.</text>
</comment>
<dbReference type="Pfam" id="PF03756">
    <property type="entry name" value="AfsA"/>
    <property type="match status" value="1"/>
</dbReference>
<accession>A0A2N7X746</accession>
<dbReference type="OrthoDB" id="594159at2"/>
<dbReference type="AlphaFoldDB" id="A0A2N7X746"/>